<comment type="caution">
    <text evidence="1">The sequence shown here is derived from an EMBL/GenBank/DDBJ whole genome shotgun (WGS) entry which is preliminary data.</text>
</comment>
<sequence length="1804" mass="202959">MSLSRIITQRSTARSPYSLSVHIVQRASRFAYGSPRVPCKVPYLENGKARLRQRWRMVRYACSIGYHLVGNRYATCRDGEWDEPIPVCVQSGCEIPKVENGVVLRAYDDAWLHMFCLSGYILKGSAVLYCNGRRWNGTAPECLATAVKPKLSCDFEYADLCGWTQDEFHDFDWKRLNKKTPSSFLFTGPSYDHTYGPGKDGYYMYIESTSKEENQTARLLSPIYSADVAYGACFVFYYHMYGKDIGGLRVYQKPDNVPLGTMLNSSVSDRRLYVLFELWGNQDNFWYGSVTSLKNFSDEFQIVIEGIRGSSFTSDIAIDDVSILYGENCTETAKTISTPSSLIPETCEGRCDVFGEKEGALARAGCGCTVMCLLDDNCCPDFLELCAYHNNSKQDESTILDENTTAELPQTQKLVGFNTTVTTSTPSNSTVLNELDCSKMIDPSSSEEDSEDEHKKQPSKLPERIQFPAAGRPVVRGDKTTHSQVVGHLPNWMATTPGPSPLTTAPLAAPLHPATRQRETTALAPPPHASYLRRTSTGSASSGEAPTPSPSPSGASHSDKDQDPQEKIEKLEEDKKRRLQLYVFVSRCVAHPFNAKQPTDMTRRHTKLTPHQLETIQARFQAFLKGETQILADEAFQNAVQSYHDVFLKSERVEQMVKSGACSHHDFREVFRNNIEKRVRSLPEIDGLSKETVLSSWLAKFDCIMKGTGIPGDDDSKRPSRAQQQSLNAECILSKEQLYDMFQQILGVKKFEHQLLFNALLLDSADEQAAAIRRELDGRMQKVNEMEKNRKLMPKFVLKEMESLYIEELKSSINLLMANLESLPVSKGGADSKYGLHKIKRYNHRSQGSLANKLTGETDGGDVDTQLTKMDVVLTFQIEVVVMEVKGLKSLAPNRIVYCTMEVEGGDKLQTDQAEASKPMWDTQGDFSTTQPLPAVKVKLYTENPGVLALEDKELGKVVLRPTPLSSKAPEWHRMTVPKNLPDQDLRIKIACRMDKPLNMKHCGYLHVIGKNVWRKWKRRYMVLVQVSQYTFALCSYKDKKSEPAEMMQLDGFTVDYIELASAQLIVGQELEGAKHFMNAVRDGESVLMGVTDENECHLWVMALYRATGQSHKPTPPTTSDTHHKIMGDADKARKHGMEDYIQADPCQFDHHQLFCMLQSLTLKYRLQDPYCSLGWFSPGQVFVLDEYCARYGVRGCFRHLCYLSDLLDVAESGQQTVDPTLMHYSFAFCASHVHGNRPDGVGSITVQEKEKFAEIKERLKALLQHQITNFRYAFPFGRPEGALKATLSLLERVLMKDVVTPVAPEEVRAMIQTSLENAALLNYTQLSQKANIEEDLRGETMVTPAKKLEDLIHLAELCVDLLQQNEEHYAEAFAWFSELLVEHAEIFWALFGVDMDRVLTEQPPDTWDSFPLFQILNDYLRTDENLKGGRFHEHLRDTFAPLVVRYVDLMESSIAQSLHKGFEKERWEIKGNGCSTSEELFWKLDALQCFIRDLHWPEPEFRSHLEQRLKLMASDMMETCIQRTEASFQSWLKKSVTFMSTDYILPAETCAMVNVALDAKNQALKLCAVEGVDIYQYHAKMDAQIESCLQAMATGMTSRLSAVLEATLAKIARFDEGSLIGSILTIANVTGSGKDNGQGYVNFMRNSMDQIRSKVTDELWILQLFEQWYGIQVGLISTWLSERPALHPHQVACLSIILKKMYSDFELQGVIDDKLNSKVYQTVAGRMHTEEATCSLLLTQQDTSGGDDGGSEEGSRSGKSKLESLTEDAKLGNVTAVVGKVGNIFGRGIGELSSKIGGASSWF</sequence>
<keyword evidence="2" id="KW-1185">Reference proteome</keyword>
<organism evidence="1 2">
    <name type="scientific">Dendrolimus kikuchii</name>
    <dbReference type="NCBI Taxonomy" id="765133"/>
    <lineage>
        <taxon>Eukaryota</taxon>
        <taxon>Metazoa</taxon>
        <taxon>Ecdysozoa</taxon>
        <taxon>Arthropoda</taxon>
        <taxon>Hexapoda</taxon>
        <taxon>Insecta</taxon>
        <taxon>Pterygota</taxon>
        <taxon>Neoptera</taxon>
        <taxon>Endopterygota</taxon>
        <taxon>Lepidoptera</taxon>
        <taxon>Glossata</taxon>
        <taxon>Ditrysia</taxon>
        <taxon>Bombycoidea</taxon>
        <taxon>Lasiocampidae</taxon>
        <taxon>Dendrolimus</taxon>
    </lineage>
</organism>
<accession>A0ACC1CI06</accession>
<reference evidence="1 2" key="1">
    <citation type="journal article" date="2021" name="Front. Genet.">
        <title>Chromosome-Level Genome Assembly Reveals Significant Gene Expansion in the Toll and IMD Signaling Pathways of Dendrolimus kikuchii.</title>
        <authorList>
            <person name="Zhou J."/>
            <person name="Wu P."/>
            <person name="Xiong Z."/>
            <person name="Liu N."/>
            <person name="Zhao N."/>
            <person name="Ji M."/>
            <person name="Qiu Y."/>
            <person name="Yang B."/>
        </authorList>
    </citation>
    <scope>NUCLEOTIDE SEQUENCE [LARGE SCALE GENOMIC DNA]</scope>
    <source>
        <strain evidence="1">Ann1</strain>
    </source>
</reference>
<evidence type="ECO:0000313" key="2">
    <source>
        <dbReference type="Proteomes" id="UP000824533"/>
    </source>
</evidence>
<gene>
    <name evidence="1" type="ORF">K1T71_013362</name>
</gene>
<protein>
    <submittedName>
        <fullName evidence="1">Uncharacterized protein</fullName>
    </submittedName>
</protein>
<evidence type="ECO:0000313" key="1">
    <source>
        <dbReference type="EMBL" id="KAJ0171163.1"/>
    </source>
</evidence>
<dbReference type="Proteomes" id="UP000824533">
    <property type="component" value="Linkage Group LG25"/>
</dbReference>
<proteinExistence type="predicted"/>
<name>A0ACC1CI06_9NEOP</name>
<dbReference type="EMBL" id="CM034411">
    <property type="protein sequence ID" value="KAJ0171163.1"/>
    <property type="molecule type" value="Genomic_DNA"/>
</dbReference>